<keyword evidence="1" id="KW-0479">Metal-binding</keyword>
<feature type="compositionally biased region" description="Basic and acidic residues" evidence="4">
    <location>
        <begin position="330"/>
        <end position="351"/>
    </location>
</feature>
<dbReference type="SUPFAM" id="SSF57903">
    <property type="entry name" value="FYVE/PHD zinc finger"/>
    <property type="match status" value="1"/>
</dbReference>
<keyword evidence="7" id="KW-1185">Reference proteome</keyword>
<dbReference type="Proteomes" id="UP001558713">
    <property type="component" value="Unassembled WGS sequence"/>
</dbReference>
<dbReference type="InterPro" id="IPR001005">
    <property type="entry name" value="SANT/Myb"/>
</dbReference>
<dbReference type="SMART" id="SM00249">
    <property type="entry name" value="PHD"/>
    <property type="match status" value="1"/>
</dbReference>
<evidence type="ECO:0000313" key="7">
    <source>
        <dbReference type="Proteomes" id="UP001558713"/>
    </source>
</evidence>
<feature type="domain" description="Myb-like" evidence="5">
    <location>
        <begin position="528"/>
        <end position="587"/>
    </location>
</feature>
<dbReference type="AlphaFoldDB" id="A0ABD0Z4S8"/>
<feature type="compositionally biased region" description="Basic and acidic residues" evidence="4">
    <location>
        <begin position="25"/>
        <end position="47"/>
    </location>
</feature>
<feature type="region of interest" description="Disordered" evidence="4">
    <location>
        <begin position="380"/>
        <end position="399"/>
    </location>
</feature>
<keyword evidence="3" id="KW-0862">Zinc</keyword>
<dbReference type="SMART" id="SM00717">
    <property type="entry name" value="SANT"/>
    <property type="match status" value="1"/>
</dbReference>
<dbReference type="SUPFAM" id="SSF46689">
    <property type="entry name" value="Homeodomain-like"/>
    <property type="match status" value="1"/>
</dbReference>
<dbReference type="InterPro" id="IPR011011">
    <property type="entry name" value="Znf_FYVE_PHD"/>
</dbReference>
<dbReference type="PANTHER" id="PTHR47863:SF5">
    <property type="entry name" value="HOMEODOMAIN-LIKE PROTEIN WITH RING_FYVE_PHD-TYPE ZINC FINGER DOMAIN-CONTAINING PROTEIN-RELATED"/>
    <property type="match status" value="1"/>
</dbReference>
<sequence>MTAVNKERFRVLSTGFSNSDNVDEGNPKAHKDGGKMRTLGDNKADDTDNEVKSNTCLVCDGEDDWVLICHGEECPIAVHQSCISDEPDFDEFGNLYCPYCWYKRVVLKCATLGKKLMVIDKSRKGRETLGGVELGLMMDQETYDVENGMEVGVSGGKTLASVDAIGSIREGNGSKFKCMAMEKNRKMKEVAGETHLRGNTKGDDADVDEAREQQRRFSEKNQDTSDACEGRKGRARGSSEKNNEKEQMCNSDVGEEREPHRRYDDRNHETAQAHSFVVGVNTRKKRRYSEKNKQNKTVARTLELNIFINEDGTQGHDYDLSEGRSGQACCHEKNQQKKVSSTERREQEVPMTDRRVLHGSRLGKGRYLEGRHIEKNQHTKTVETETQEMEVSNDRKKRRGVERDRDEFCLVENQDRQFQADVRKDDVAYNQQENCFSKDKEEARKSVSSISSPESTENVNECNAASQELALTIHPNVHERPIEAQPLCSVSLKKPSFQPEKYGHKSYLEKNGNTSNAPGERNFVLCSDKKRKRLFWTEAEEEMLRVGVQKFPGLRNIPWRKILEFGQDVFQGGRVPSDLKDKWKMMNKIPSSTGKWVSLSTERQPNYYVSEVSSE</sequence>
<organism evidence="6 7">
    <name type="scientific">Cardamine amara subsp. amara</name>
    <dbReference type="NCBI Taxonomy" id="228776"/>
    <lineage>
        <taxon>Eukaryota</taxon>
        <taxon>Viridiplantae</taxon>
        <taxon>Streptophyta</taxon>
        <taxon>Embryophyta</taxon>
        <taxon>Tracheophyta</taxon>
        <taxon>Spermatophyta</taxon>
        <taxon>Magnoliopsida</taxon>
        <taxon>eudicotyledons</taxon>
        <taxon>Gunneridae</taxon>
        <taxon>Pentapetalae</taxon>
        <taxon>rosids</taxon>
        <taxon>malvids</taxon>
        <taxon>Brassicales</taxon>
        <taxon>Brassicaceae</taxon>
        <taxon>Cardamineae</taxon>
        <taxon>Cardamine</taxon>
    </lineage>
</organism>
<feature type="region of interest" description="Disordered" evidence="4">
    <location>
        <begin position="439"/>
        <end position="459"/>
    </location>
</feature>
<feature type="region of interest" description="Disordered" evidence="4">
    <location>
        <begin position="15"/>
        <end position="47"/>
    </location>
</feature>
<dbReference type="CDD" id="cd15489">
    <property type="entry name" value="PHD_SF"/>
    <property type="match status" value="1"/>
</dbReference>
<dbReference type="InterPro" id="IPR013083">
    <property type="entry name" value="Znf_RING/FYVE/PHD"/>
</dbReference>
<protein>
    <recommendedName>
        <fullName evidence="5">Myb-like domain-containing protein</fullName>
    </recommendedName>
</protein>
<feature type="compositionally biased region" description="Low complexity" evidence="4">
    <location>
        <begin position="446"/>
        <end position="455"/>
    </location>
</feature>
<dbReference type="Gene3D" id="1.10.10.60">
    <property type="entry name" value="Homeodomain-like"/>
    <property type="match status" value="1"/>
</dbReference>
<evidence type="ECO:0000256" key="3">
    <source>
        <dbReference type="ARBA" id="ARBA00022833"/>
    </source>
</evidence>
<accession>A0ABD0Z4S8</accession>
<feature type="region of interest" description="Disordered" evidence="4">
    <location>
        <begin position="323"/>
        <end position="351"/>
    </location>
</feature>
<evidence type="ECO:0000256" key="4">
    <source>
        <dbReference type="SAM" id="MobiDB-lite"/>
    </source>
</evidence>
<dbReference type="EMBL" id="JBANAX010000908">
    <property type="protein sequence ID" value="KAL1188991.1"/>
    <property type="molecule type" value="Genomic_DNA"/>
</dbReference>
<dbReference type="GO" id="GO:0008270">
    <property type="term" value="F:zinc ion binding"/>
    <property type="evidence" value="ECO:0007669"/>
    <property type="project" value="UniProtKB-KW"/>
</dbReference>
<keyword evidence="2" id="KW-0863">Zinc-finger</keyword>
<evidence type="ECO:0000256" key="1">
    <source>
        <dbReference type="ARBA" id="ARBA00022723"/>
    </source>
</evidence>
<proteinExistence type="predicted"/>
<name>A0ABD0Z4S8_CARAN</name>
<dbReference type="CDD" id="cd11660">
    <property type="entry name" value="SANT_TRF"/>
    <property type="match status" value="1"/>
</dbReference>
<reference evidence="6 7" key="1">
    <citation type="submission" date="2024-04" db="EMBL/GenBank/DDBJ databases">
        <title>Genome assembly C_amara_ONT_v2.</title>
        <authorList>
            <person name="Yant L."/>
            <person name="Moore C."/>
            <person name="Slenker M."/>
        </authorList>
    </citation>
    <scope>NUCLEOTIDE SEQUENCE [LARGE SCALE GENOMIC DNA]</scope>
    <source>
        <tissue evidence="6">Leaf</tissue>
    </source>
</reference>
<feature type="region of interest" description="Disordered" evidence="4">
    <location>
        <begin position="189"/>
        <end position="258"/>
    </location>
</feature>
<evidence type="ECO:0000259" key="5">
    <source>
        <dbReference type="PROSITE" id="PS50090"/>
    </source>
</evidence>
<feature type="compositionally biased region" description="Basic and acidic residues" evidence="4">
    <location>
        <begin position="189"/>
        <end position="247"/>
    </location>
</feature>
<dbReference type="PANTHER" id="PTHR47863">
    <property type="entry name" value="RING/FYVE/PHD ZINC FINGER SUPERFAMILY PROTEIN"/>
    <property type="match status" value="1"/>
</dbReference>
<dbReference type="Gene3D" id="3.30.40.10">
    <property type="entry name" value="Zinc/RING finger domain, C3HC4 (zinc finger)"/>
    <property type="match status" value="1"/>
</dbReference>
<dbReference type="InterPro" id="IPR001965">
    <property type="entry name" value="Znf_PHD"/>
</dbReference>
<dbReference type="PROSITE" id="PS01359">
    <property type="entry name" value="ZF_PHD_1"/>
    <property type="match status" value="1"/>
</dbReference>
<dbReference type="PROSITE" id="PS50090">
    <property type="entry name" value="MYB_LIKE"/>
    <property type="match status" value="1"/>
</dbReference>
<evidence type="ECO:0000313" key="6">
    <source>
        <dbReference type="EMBL" id="KAL1188991.1"/>
    </source>
</evidence>
<dbReference type="InterPro" id="IPR009057">
    <property type="entry name" value="Homeodomain-like_sf"/>
</dbReference>
<evidence type="ECO:0000256" key="2">
    <source>
        <dbReference type="ARBA" id="ARBA00022771"/>
    </source>
</evidence>
<comment type="caution">
    <text evidence="6">The sequence shown here is derived from an EMBL/GenBank/DDBJ whole genome shotgun (WGS) entry which is preliminary data.</text>
</comment>
<gene>
    <name evidence="6" type="ORF">V5N11_014460</name>
</gene>
<dbReference type="InterPro" id="IPR019786">
    <property type="entry name" value="Zinc_finger_PHD-type_CS"/>
</dbReference>